<feature type="compositionally biased region" description="Acidic residues" evidence="2">
    <location>
        <begin position="729"/>
        <end position="759"/>
    </location>
</feature>
<evidence type="ECO:0000256" key="2">
    <source>
        <dbReference type="SAM" id="MobiDB-lite"/>
    </source>
</evidence>
<sequence>MSGGATSLARLSRPSALIHNRDQRDPTTPLEVASRRRAQAARPSNALSKYEIELERIGNERIKRLRASTLNYKDAEEKEREVKKRKTDIEARNSQLYEKLGIIKQTHNSHIIPGQGEEEERVQVAMTSIGRMPGLAKNAGPTTLAQQARPPRPSWIRDKPEPTSVQEILHYYAKDQERRFGRLQSSENRFPQEAVESLGYLPQQPPFPNPVQSFDHPSHSASFSHLVNDYGHDHDHHLPPQLLASAYSHHDPSHAFQPPWNGNRTSDPAYQSYPKRWELSLETAQQHFYSFQPDATSTPNKREMRKRERETEDPKSIGLRGILKVGNGYPSSENWNNAYARPIQHRSDHPYHPGAFAGAETRRPHPIHAIPSQYAAPIASQKVRFVSASPERWQDSPAKSPAFSHQHHSQRSSSSAMVRYPNTPRHIDRDLEDPAYTPNTLEMPSEPVYCPSRMQMRLHTRIPVAPASPQVTQQPSQFPLPADQNSSVNKHPTQRLLVHGSVPHNSNSSDGTVRTAKTAEDRLAEAHREILEFKKQKRRERVKARAVAKQWNKRTVVERLEQMAEEEDELDLLRPEIIGQDDWAQLPPVVPEPATVFQYTAKCQRTPIDEVIRHQDDSEEADSDTTGELTDIGSTSSFALDPQDGSHDPTGPHSRSSPFHHSFEFIPSCTARLARQPVDSLPKTVKPRFRREHYTPSNVLTDSSDSGPPQGQENLFVRDIDTDHGLNQYEDEDDSSVNIDADDQSDSATETNEDTESDPEPPKPTKRLSDIAASVIIPPDLINKAPHTEKGLGKNVKTGKSPIKASNRRISQRNQSYTGFVRKLDPAQRRARYLKNPRGGLLPSSPAPTEASGPAEDIETFSEADEADYLDNRRQDAAEGEEEMEVDIDLDEDDDDMQDEDMVKPVPVKRLELKRFPKKWNDLPIIREDVEQEEEIPGSSFKAHLSWNRGHSAMLTNGRGISGNEGKGVTGKGKANGSIQNAIGGQAARNGKVETVSEGAEQQRDGTNERAEVDEMEGFFSKDGGELGFRIWRDDY</sequence>
<feature type="compositionally biased region" description="Basic and acidic residues" evidence="2">
    <location>
        <begin position="760"/>
        <end position="769"/>
    </location>
</feature>
<feature type="region of interest" description="Disordered" evidence="2">
    <location>
        <begin position="388"/>
        <end position="447"/>
    </location>
</feature>
<reference evidence="4" key="2">
    <citation type="submission" date="2013-12" db="EMBL/GenBank/DDBJ databases">
        <title>Evolution of pathogenesis and genome organization in the Tremellales.</title>
        <authorList>
            <person name="Cuomo C."/>
            <person name="Litvintseva A."/>
            <person name="Heitman J."/>
            <person name="Chen Y."/>
            <person name="Sun S."/>
            <person name="Springer D."/>
            <person name="Dromer F."/>
            <person name="Young S."/>
            <person name="Zeng Q."/>
            <person name="Chapman S."/>
            <person name="Gujja S."/>
            <person name="Saif S."/>
            <person name="Birren B."/>
        </authorList>
    </citation>
    <scope>NUCLEOTIDE SEQUENCE [LARGE SCALE GENOMIC DNA]</scope>
    <source>
        <strain evidence="4">BCC8398</strain>
    </source>
</reference>
<gene>
    <name evidence="3" type="ORF">I316_04207</name>
</gene>
<dbReference type="Proteomes" id="UP000092666">
    <property type="component" value="Unassembled WGS sequence"/>
</dbReference>
<feature type="compositionally biased region" description="Acidic residues" evidence="2">
    <location>
        <begin position="878"/>
        <end position="900"/>
    </location>
</feature>
<feature type="region of interest" description="Disordered" evidence="2">
    <location>
        <begin position="836"/>
        <end position="904"/>
    </location>
</feature>
<feature type="region of interest" description="Disordered" evidence="2">
    <location>
        <begin position="137"/>
        <end position="159"/>
    </location>
</feature>
<feature type="coiled-coil region" evidence="1">
    <location>
        <begin position="65"/>
        <end position="92"/>
    </location>
</feature>
<feature type="compositionally biased region" description="Basic and acidic residues" evidence="2">
    <location>
        <begin position="1001"/>
        <end position="1010"/>
    </location>
</feature>
<evidence type="ECO:0000313" key="4">
    <source>
        <dbReference type="Proteomes" id="UP000092666"/>
    </source>
</evidence>
<evidence type="ECO:0000256" key="1">
    <source>
        <dbReference type="SAM" id="Coils"/>
    </source>
</evidence>
<feature type="region of interest" description="Disordered" evidence="2">
    <location>
        <begin position="292"/>
        <end position="315"/>
    </location>
</feature>
<dbReference type="AlphaFoldDB" id="A0A1B9GT59"/>
<reference evidence="3 4" key="1">
    <citation type="submission" date="2013-07" db="EMBL/GenBank/DDBJ databases">
        <title>The Genome Sequence of Cryptococcus heveanensis BCC8398.</title>
        <authorList>
            <consortium name="The Broad Institute Genome Sequencing Platform"/>
            <person name="Cuomo C."/>
            <person name="Litvintseva A."/>
            <person name="Chen Y."/>
            <person name="Heitman J."/>
            <person name="Sun S."/>
            <person name="Springer D."/>
            <person name="Dromer F."/>
            <person name="Young S.K."/>
            <person name="Zeng Q."/>
            <person name="Gargeya S."/>
            <person name="Fitzgerald M."/>
            <person name="Abouelleil A."/>
            <person name="Alvarado L."/>
            <person name="Berlin A.M."/>
            <person name="Chapman S.B."/>
            <person name="Dewar J."/>
            <person name="Goldberg J."/>
            <person name="Griggs A."/>
            <person name="Gujja S."/>
            <person name="Hansen M."/>
            <person name="Howarth C."/>
            <person name="Imamovic A."/>
            <person name="Larimer J."/>
            <person name="McCowan C."/>
            <person name="Murphy C."/>
            <person name="Pearson M."/>
            <person name="Priest M."/>
            <person name="Roberts A."/>
            <person name="Saif S."/>
            <person name="Shea T."/>
            <person name="Sykes S."/>
            <person name="Wortman J."/>
            <person name="Nusbaum C."/>
            <person name="Birren B."/>
        </authorList>
    </citation>
    <scope>NUCLEOTIDE SEQUENCE [LARGE SCALE GENOMIC DNA]</scope>
    <source>
        <strain evidence="3 4">BCC8398</strain>
    </source>
</reference>
<keyword evidence="4" id="KW-1185">Reference proteome</keyword>
<feature type="compositionally biased region" description="Basic and acidic residues" evidence="2">
    <location>
        <begin position="300"/>
        <end position="315"/>
    </location>
</feature>
<accession>A0A1B9GT59</accession>
<dbReference type="EMBL" id="KI669501">
    <property type="protein sequence ID" value="OCF34254.1"/>
    <property type="molecule type" value="Genomic_DNA"/>
</dbReference>
<keyword evidence="1" id="KW-0175">Coiled coil</keyword>
<feature type="region of interest" description="Disordered" evidence="2">
    <location>
        <begin position="1"/>
        <end position="46"/>
    </location>
</feature>
<evidence type="ECO:0000313" key="3">
    <source>
        <dbReference type="EMBL" id="OCF34254.1"/>
    </source>
</evidence>
<feature type="region of interest" description="Disordered" evidence="2">
    <location>
        <begin position="984"/>
        <end position="1010"/>
    </location>
</feature>
<protein>
    <submittedName>
        <fullName evidence="3">Uncharacterized protein</fullName>
    </submittedName>
</protein>
<feature type="region of interest" description="Disordered" evidence="2">
    <location>
        <begin position="610"/>
        <end position="659"/>
    </location>
</feature>
<organism evidence="3 4">
    <name type="scientific">Kwoniella heveanensis BCC8398</name>
    <dbReference type="NCBI Taxonomy" id="1296120"/>
    <lineage>
        <taxon>Eukaryota</taxon>
        <taxon>Fungi</taxon>
        <taxon>Dikarya</taxon>
        <taxon>Basidiomycota</taxon>
        <taxon>Agaricomycotina</taxon>
        <taxon>Tremellomycetes</taxon>
        <taxon>Tremellales</taxon>
        <taxon>Cryptococcaceae</taxon>
        <taxon>Kwoniella</taxon>
    </lineage>
</organism>
<name>A0A1B9GT59_9TREE</name>
<feature type="compositionally biased region" description="Acidic residues" evidence="2">
    <location>
        <begin position="856"/>
        <end position="869"/>
    </location>
</feature>
<proteinExistence type="predicted"/>
<feature type="region of interest" description="Disordered" evidence="2">
    <location>
        <begin position="677"/>
        <end position="811"/>
    </location>
</feature>
<feature type="compositionally biased region" description="Polar residues" evidence="2">
    <location>
        <begin position="695"/>
        <end position="713"/>
    </location>
</feature>
<feature type="compositionally biased region" description="Polar residues" evidence="2">
    <location>
        <begin position="626"/>
        <end position="638"/>
    </location>
</feature>